<comment type="caution">
    <text evidence="3">The sequence shown here is derived from an EMBL/GenBank/DDBJ whole genome shotgun (WGS) entry which is preliminary data.</text>
</comment>
<feature type="region of interest" description="Disordered" evidence="1">
    <location>
        <begin position="1"/>
        <end position="36"/>
    </location>
</feature>
<dbReference type="Pfam" id="PF21597">
    <property type="entry name" value="TetR_C_43"/>
    <property type="match status" value="1"/>
</dbReference>
<dbReference type="Proteomes" id="UP001597145">
    <property type="component" value="Unassembled WGS sequence"/>
</dbReference>
<dbReference type="Gene3D" id="1.10.357.10">
    <property type="entry name" value="Tetracycline Repressor, domain 2"/>
    <property type="match status" value="1"/>
</dbReference>
<name>A0ABW4FLV1_9PSEU</name>
<keyword evidence="4" id="KW-1185">Reference proteome</keyword>
<dbReference type="RefSeq" id="WP_343979543.1">
    <property type="nucleotide sequence ID" value="NZ_BAAAJG010000011.1"/>
</dbReference>
<dbReference type="InterPro" id="IPR049445">
    <property type="entry name" value="TetR_SbtR-like_C"/>
</dbReference>
<evidence type="ECO:0000313" key="4">
    <source>
        <dbReference type="Proteomes" id="UP001597145"/>
    </source>
</evidence>
<sequence length="88" mass="9235">MTCVTDNLRNVTDTKTENPCRLPLTSAAQPGAAQRSTGRSSAVWLDVAITDLLQLVHAIAIASKNGPEPAEQAGRLLTIVVNGLRPGT</sequence>
<evidence type="ECO:0000256" key="1">
    <source>
        <dbReference type="SAM" id="MobiDB-lite"/>
    </source>
</evidence>
<feature type="domain" description="Transcriptional regulator SbtR-like C-terminal" evidence="2">
    <location>
        <begin position="41"/>
        <end position="86"/>
    </location>
</feature>
<evidence type="ECO:0000259" key="2">
    <source>
        <dbReference type="Pfam" id="PF21597"/>
    </source>
</evidence>
<gene>
    <name evidence="3" type="ORF">ACFSCY_19345</name>
</gene>
<accession>A0ABW4FLV1</accession>
<proteinExistence type="predicted"/>
<dbReference type="EMBL" id="JBHUCP010000014">
    <property type="protein sequence ID" value="MFD1531594.1"/>
    <property type="molecule type" value="Genomic_DNA"/>
</dbReference>
<reference evidence="4" key="1">
    <citation type="journal article" date="2019" name="Int. J. Syst. Evol. Microbiol.">
        <title>The Global Catalogue of Microorganisms (GCM) 10K type strain sequencing project: providing services to taxonomists for standard genome sequencing and annotation.</title>
        <authorList>
            <consortium name="The Broad Institute Genomics Platform"/>
            <consortium name="The Broad Institute Genome Sequencing Center for Infectious Disease"/>
            <person name="Wu L."/>
            <person name="Ma J."/>
        </authorList>
    </citation>
    <scope>NUCLEOTIDE SEQUENCE [LARGE SCALE GENOMIC DNA]</scope>
    <source>
        <strain evidence="4">JCM 12165</strain>
    </source>
</reference>
<evidence type="ECO:0000313" key="3">
    <source>
        <dbReference type="EMBL" id="MFD1531594.1"/>
    </source>
</evidence>
<organism evidence="3 4">
    <name type="scientific">Pseudonocardia aurantiaca</name>
    <dbReference type="NCBI Taxonomy" id="75290"/>
    <lineage>
        <taxon>Bacteria</taxon>
        <taxon>Bacillati</taxon>
        <taxon>Actinomycetota</taxon>
        <taxon>Actinomycetes</taxon>
        <taxon>Pseudonocardiales</taxon>
        <taxon>Pseudonocardiaceae</taxon>
        <taxon>Pseudonocardia</taxon>
    </lineage>
</organism>
<feature type="compositionally biased region" description="Polar residues" evidence="1">
    <location>
        <begin position="1"/>
        <end position="11"/>
    </location>
</feature>
<protein>
    <recommendedName>
        <fullName evidence="2">Transcriptional regulator SbtR-like C-terminal domain-containing protein</fullName>
    </recommendedName>
</protein>